<reference evidence="1" key="2">
    <citation type="journal article" date="2015" name="Fish Shellfish Immunol.">
        <title>Early steps in the European eel (Anguilla anguilla)-Vibrio vulnificus interaction in the gills: Role of the RtxA13 toxin.</title>
        <authorList>
            <person name="Callol A."/>
            <person name="Pajuelo D."/>
            <person name="Ebbesson L."/>
            <person name="Teles M."/>
            <person name="MacKenzie S."/>
            <person name="Amaro C."/>
        </authorList>
    </citation>
    <scope>NUCLEOTIDE SEQUENCE</scope>
</reference>
<proteinExistence type="predicted"/>
<dbReference type="AlphaFoldDB" id="A0A0E9PAF3"/>
<name>A0A0E9PAF3_ANGAN</name>
<organism evidence="1">
    <name type="scientific">Anguilla anguilla</name>
    <name type="common">European freshwater eel</name>
    <name type="synonym">Muraena anguilla</name>
    <dbReference type="NCBI Taxonomy" id="7936"/>
    <lineage>
        <taxon>Eukaryota</taxon>
        <taxon>Metazoa</taxon>
        <taxon>Chordata</taxon>
        <taxon>Craniata</taxon>
        <taxon>Vertebrata</taxon>
        <taxon>Euteleostomi</taxon>
        <taxon>Actinopterygii</taxon>
        <taxon>Neopterygii</taxon>
        <taxon>Teleostei</taxon>
        <taxon>Anguilliformes</taxon>
        <taxon>Anguillidae</taxon>
        <taxon>Anguilla</taxon>
    </lineage>
</organism>
<dbReference type="EMBL" id="GBXM01107350">
    <property type="protein sequence ID" value="JAH01227.1"/>
    <property type="molecule type" value="Transcribed_RNA"/>
</dbReference>
<sequence>MFKSCENYLEKRDCKVIVMYTGFPSGGKSHDGYIIER</sequence>
<reference evidence="1" key="1">
    <citation type="submission" date="2014-11" db="EMBL/GenBank/DDBJ databases">
        <authorList>
            <person name="Amaro Gonzalez C."/>
        </authorList>
    </citation>
    <scope>NUCLEOTIDE SEQUENCE</scope>
</reference>
<protein>
    <submittedName>
        <fullName evidence="1">Uncharacterized protein</fullName>
    </submittedName>
</protein>
<evidence type="ECO:0000313" key="1">
    <source>
        <dbReference type="EMBL" id="JAH01227.1"/>
    </source>
</evidence>
<accession>A0A0E9PAF3</accession>